<organism evidence="2 3">
    <name type="scientific">Ancylostoma ceylanicum</name>
    <dbReference type="NCBI Taxonomy" id="53326"/>
    <lineage>
        <taxon>Eukaryota</taxon>
        <taxon>Metazoa</taxon>
        <taxon>Ecdysozoa</taxon>
        <taxon>Nematoda</taxon>
        <taxon>Chromadorea</taxon>
        <taxon>Rhabditida</taxon>
        <taxon>Rhabditina</taxon>
        <taxon>Rhabditomorpha</taxon>
        <taxon>Strongyloidea</taxon>
        <taxon>Ancylostomatidae</taxon>
        <taxon>Ancylostomatinae</taxon>
        <taxon>Ancylostoma</taxon>
    </lineage>
</organism>
<name>A0A016TWT7_9BILA</name>
<dbReference type="Proteomes" id="UP000024635">
    <property type="component" value="Unassembled WGS sequence"/>
</dbReference>
<evidence type="ECO:0000256" key="1">
    <source>
        <dbReference type="SAM" id="SignalP"/>
    </source>
</evidence>
<comment type="caution">
    <text evidence="2">The sequence shown here is derived from an EMBL/GenBank/DDBJ whole genome shotgun (WGS) entry which is preliminary data.</text>
</comment>
<sequence length="144" mass="16983">MPLLLCSWLFFCFNHGGVVIKRTVHLVRLVVSLRKDHSWGILCLTPRWSGCCTPILAFRARIHERKTKRNRISKPNFASCASQGYVVYGITNHVCHRWLAWLAFHESQPRSLFFGTYTFEFEVNTQIKVPRFLFFPLHLRLRFS</sequence>
<keyword evidence="1" id="KW-0732">Signal</keyword>
<reference evidence="3" key="1">
    <citation type="journal article" date="2015" name="Nat. Genet.">
        <title>The genome and transcriptome of the zoonotic hookworm Ancylostoma ceylanicum identify infection-specific gene families.</title>
        <authorList>
            <person name="Schwarz E.M."/>
            <person name="Hu Y."/>
            <person name="Antoshechkin I."/>
            <person name="Miller M.M."/>
            <person name="Sternberg P.W."/>
            <person name="Aroian R.V."/>
        </authorList>
    </citation>
    <scope>NUCLEOTIDE SEQUENCE</scope>
    <source>
        <strain evidence="3">HY135</strain>
    </source>
</reference>
<protein>
    <recommendedName>
        <fullName evidence="4">Secreted protein</fullName>
    </recommendedName>
</protein>
<keyword evidence="3" id="KW-1185">Reference proteome</keyword>
<gene>
    <name evidence="2" type="primary">Acey_s0071.g568</name>
    <name evidence="2" type="ORF">Y032_0071g568</name>
</gene>
<feature type="signal peptide" evidence="1">
    <location>
        <begin position="1"/>
        <end position="20"/>
    </location>
</feature>
<dbReference type="AlphaFoldDB" id="A0A016TWT7"/>
<evidence type="ECO:0000313" key="2">
    <source>
        <dbReference type="EMBL" id="EYC07280.1"/>
    </source>
</evidence>
<feature type="chain" id="PRO_5001491526" description="Secreted protein" evidence="1">
    <location>
        <begin position="21"/>
        <end position="144"/>
    </location>
</feature>
<evidence type="ECO:0000313" key="3">
    <source>
        <dbReference type="Proteomes" id="UP000024635"/>
    </source>
</evidence>
<accession>A0A016TWT7</accession>
<proteinExistence type="predicted"/>
<dbReference type="EMBL" id="JARK01001407">
    <property type="protein sequence ID" value="EYC07280.1"/>
    <property type="molecule type" value="Genomic_DNA"/>
</dbReference>
<evidence type="ECO:0008006" key="4">
    <source>
        <dbReference type="Google" id="ProtNLM"/>
    </source>
</evidence>